<name>A0ACB8X9A2_9TELE</name>
<evidence type="ECO:0000313" key="1">
    <source>
        <dbReference type="EMBL" id="KAI3375488.1"/>
    </source>
</evidence>
<dbReference type="EMBL" id="CM041532">
    <property type="protein sequence ID" value="KAI3375488.1"/>
    <property type="molecule type" value="Genomic_DNA"/>
</dbReference>
<organism evidence="1 2">
    <name type="scientific">Scortum barcoo</name>
    <name type="common">barcoo grunter</name>
    <dbReference type="NCBI Taxonomy" id="214431"/>
    <lineage>
        <taxon>Eukaryota</taxon>
        <taxon>Metazoa</taxon>
        <taxon>Chordata</taxon>
        <taxon>Craniata</taxon>
        <taxon>Vertebrata</taxon>
        <taxon>Euteleostomi</taxon>
        <taxon>Actinopterygii</taxon>
        <taxon>Neopterygii</taxon>
        <taxon>Teleostei</taxon>
        <taxon>Neoteleostei</taxon>
        <taxon>Acanthomorphata</taxon>
        <taxon>Eupercaria</taxon>
        <taxon>Centrarchiformes</taxon>
        <taxon>Terapontoidei</taxon>
        <taxon>Terapontidae</taxon>
        <taxon>Scortum</taxon>
    </lineage>
</organism>
<dbReference type="Proteomes" id="UP000831701">
    <property type="component" value="Chromosome 2"/>
</dbReference>
<proteinExistence type="predicted"/>
<reference evidence="1" key="1">
    <citation type="submission" date="2022-04" db="EMBL/GenBank/DDBJ databases">
        <title>Jade perch genome.</title>
        <authorList>
            <person name="Chao B."/>
        </authorList>
    </citation>
    <scope>NUCLEOTIDE SEQUENCE</scope>
    <source>
        <strain evidence="1">CB-2022</strain>
    </source>
</reference>
<evidence type="ECO:0000313" key="2">
    <source>
        <dbReference type="Proteomes" id="UP000831701"/>
    </source>
</evidence>
<accession>A0ACB8X9A2</accession>
<keyword evidence="2" id="KW-1185">Reference proteome</keyword>
<gene>
    <name evidence="1" type="ORF">L3Q82_003825</name>
</gene>
<comment type="caution">
    <text evidence="1">The sequence shown here is derived from an EMBL/GenBank/DDBJ whole genome shotgun (WGS) entry which is preliminary data.</text>
</comment>
<sequence>MKMKMFVLFVILVHVSQHASAVELYEGEEFVLLPCEYQTFEPGRPHSGLETLRSQSSNSPPASAESGTYTCTVRVFGGQRRVNDIQAEGQRSATNPKTYCRYRSEKVLMATDIKRYPESSRSLFFLCYVLFSVFIRSTPSRSQFLQYEHVSLTCEVSAGGSRLRRNTTTRGSESCPYGWGKLNGSTCTITTMYPTDTGLYWCESSSGEQSQTVHIQVTAGPVILESPASSCDGGTQCDAAL</sequence>
<protein>
    <submittedName>
        <fullName evidence="1">Uncharacterized protein</fullName>
    </submittedName>
</protein>